<evidence type="ECO:0000313" key="3">
    <source>
        <dbReference type="Proteomes" id="UP000076078"/>
    </source>
</evidence>
<dbReference type="AlphaFoldDB" id="A0A152A9A4"/>
<protein>
    <submittedName>
        <fullName evidence="2">Uncharacterized protein</fullName>
    </submittedName>
</protein>
<keyword evidence="1" id="KW-0812">Transmembrane</keyword>
<organism evidence="2 3">
    <name type="scientific">Tieghemostelium lacteum</name>
    <name type="common">Slime mold</name>
    <name type="synonym">Dictyostelium lacteum</name>
    <dbReference type="NCBI Taxonomy" id="361077"/>
    <lineage>
        <taxon>Eukaryota</taxon>
        <taxon>Amoebozoa</taxon>
        <taxon>Evosea</taxon>
        <taxon>Eumycetozoa</taxon>
        <taxon>Dictyostelia</taxon>
        <taxon>Dictyosteliales</taxon>
        <taxon>Raperosteliaceae</taxon>
        <taxon>Tieghemostelium</taxon>
    </lineage>
</organism>
<comment type="caution">
    <text evidence="2">The sequence shown here is derived from an EMBL/GenBank/DDBJ whole genome shotgun (WGS) entry which is preliminary data.</text>
</comment>
<gene>
    <name evidence="2" type="ORF">DLAC_00259</name>
</gene>
<keyword evidence="1" id="KW-1133">Transmembrane helix</keyword>
<proteinExistence type="predicted"/>
<keyword evidence="3" id="KW-1185">Reference proteome</keyword>
<dbReference type="Proteomes" id="UP000076078">
    <property type="component" value="Unassembled WGS sequence"/>
</dbReference>
<evidence type="ECO:0000313" key="2">
    <source>
        <dbReference type="EMBL" id="KYR02794.1"/>
    </source>
</evidence>
<dbReference type="EMBL" id="LODT01000001">
    <property type="protein sequence ID" value="KYR02794.1"/>
    <property type="molecule type" value="Genomic_DNA"/>
</dbReference>
<evidence type="ECO:0000256" key="1">
    <source>
        <dbReference type="SAM" id="Phobius"/>
    </source>
</evidence>
<name>A0A152A9A4_TIELA</name>
<sequence>MNRFTQIFKQEPEVLVLAFNTSFALGFGLRAFTLSMSNMKKEKHFEQPEHAKILKNHEITTDDLLEGKIKTILDFDTSHPLHPHTAKM</sequence>
<keyword evidence="1" id="KW-0472">Membrane</keyword>
<accession>A0A152A9A4</accession>
<reference evidence="2 3" key="1">
    <citation type="submission" date="2015-12" db="EMBL/GenBank/DDBJ databases">
        <title>Dictyostelia acquired genes for synthesis and detection of signals that induce cell-type specialization by lateral gene transfer from prokaryotes.</title>
        <authorList>
            <person name="Gloeckner G."/>
            <person name="Schaap P."/>
        </authorList>
    </citation>
    <scope>NUCLEOTIDE SEQUENCE [LARGE SCALE GENOMIC DNA]</scope>
    <source>
        <strain evidence="2 3">TK</strain>
    </source>
</reference>
<dbReference type="InParanoid" id="A0A152A9A4"/>
<feature type="transmembrane region" description="Helical" evidence="1">
    <location>
        <begin position="14"/>
        <end position="33"/>
    </location>
</feature>